<dbReference type="EMBL" id="JAAOIV010000005">
    <property type="protein sequence ID" value="NHN55905.1"/>
    <property type="molecule type" value="Genomic_DNA"/>
</dbReference>
<feature type="transmembrane region" description="Helical" evidence="8">
    <location>
        <begin position="6"/>
        <end position="25"/>
    </location>
</feature>
<comment type="similarity">
    <text evidence="2">Belongs to the MreD family.</text>
</comment>
<evidence type="ECO:0000256" key="1">
    <source>
        <dbReference type="ARBA" id="ARBA00004651"/>
    </source>
</evidence>
<name>A0A967EA49_9MICO</name>
<sequence length="162" mass="16184">MIPHRLTVVRAVLLVLGVLLTVSVLPRWAPPPDLPLVLVVAVGLRAGSASGALMGCAAGWLLDLVPPGGAPLGLTALMYAGLGACAGLVQRSVRASVLLPAGCVLVSSVAAQAIRALAAVLGDTAYDLGAAAITVALTTALGAVLIPPILRIERSLVHRGLA</sequence>
<keyword evidence="6 8" id="KW-1133">Transmembrane helix</keyword>
<feature type="transmembrane region" description="Helical" evidence="8">
    <location>
        <begin position="68"/>
        <end position="89"/>
    </location>
</feature>
<proteinExistence type="inferred from homology"/>
<evidence type="ECO:0000256" key="6">
    <source>
        <dbReference type="ARBA" id="ARBA00022989"/>
    </source>
</evidence>
<evidence type="ECO:0000313" key="9">
    <source>
        <dbReference type="EMBL" id="NHN55905.1"/>
    </source>
</evidence>
<keyword evidence="4 8" id="KW-0812">Transmembrane</keyword>
<organism evidence="9 10">
    <name type="scientific">Metallococcus carri</name>
    <dbReference type="NCBI Taxonomy" id="1656884"/>
    <lineage>
        <taxon>Bacteria</taxon>
        <taxon>Bacillati</taxon>
        <taxon>Actinomycetota</taxon>
        <taxon>Actinomycetes</taxon>
        <taxon>Micrococcales</taxon>
        <taxon>Dermacoccaceae</taxon>
        <taxon>Metallococcus</taxon>
    </lineage>
</organism>
<keyword evidence="3" id="KW-1003">Cell membrane</keyword>
<dbReference type="InterPro" id="IPR007227">
    <property type="entry name" value="Cell_shape_determining_MreD"/>
</dbReference>
<keyword evidence="10" id="KW-1185">Reference proteome</keyword>
<evidence type="ECO:0000256" key="3">
    <source>
        <dbReference type="ARBA" id="ARBA00022475"/>
    </source>
</evidence>
<dbReference type="GO" id="GO:0008360">
    <property type="term" value="P:regulation of cell shape"/>
    <property type="evidence" value="ECO:0007669"/>
    <property type="project" value="UniProtKB-KW"/>
</dbReference>
<evidence type="ECO:0000256" key="5">
    <source>
        <dbReference type="ARBA" id="ARBA00022960"/>
    </source>
</evidence>
<dbReference type="AlphaFoldDB" id="A0A967EA49"/>
<evidence type="ECO:0000256" key="4">
    <source>
        <dbReference type="ARBA" id="ARBA00022692"/>
    </source>
</evidence>
<comment type="caution">
    <text evidence="9">The sequence shown here is derived from an EMBL/GenBank/DDBJ whole genome shotgun (WGS) entry which is preliminary data.</text>
</comment>
<evidence type="ECO:0000256" key="8">
    <source>
        <dbReference type="SAM" id="Phobius"/>
    </source>
</evidence>
<feature type="transmembrane region" description="Helical" evidence="8">
    <location>
        <begin position="96"/>
        <end position="122"/>
    </location>
</feature>
<evidence type="ECO:0000256" key="2">
    <source>
        <dbReference type="ARBA" id="ARBA00007776"/>
    </source>
</evidence>
<dbReference type="Proteomes" id="UP000744769">
    <property type="component" value="Unassembled WGS sequence"/>
</dbReference>
<keyword evidence="5" id="KW-0133">Cell shape</keyword>
<keyword evidence="7 8" id="KW-0472">Membrane</keyword>
<comment type="subcellular location">
    <subcellularLocation>
        <location evidence="1">Cell membrane</location>
        <topology evidence="1">Multi-pass membrane protein</topology>
    </subcellularLocation>
</comment>
<protein>
    <submittedName>
        <fullName evidence="9">Rod shape-determining protein MreD</fullName>
    </submittedName>
</protein>
<dbReference type="RefSeq" id="WP_166196133.1">
    <property type="nucleotide sequence ID" value="NZ_JAAOIV010000005.1"/>
</dbReference>
<evidence type="ECO:0000256" key="7">
    <source>
        <dbReference type="ARBA" id="ARBA00023136"/>
    </source>
</evidence>
<accession>A0A967EA49</accession>
<dbReference type="NCBIfam" id="TIGR03426">
    <property type="entry name" value="shape_MreD"/>
    <property type="match status" value="1"/>
</dbReference>
<gene>
    <name evidence="9" type="primary">mreD</name>
    <name evidence="9" type="ORF">G9U51_08975</name>
</gene>
<reference evidence="9" key="1">
    <citation type="submission" date="2020-03" db="EMBL/GenBank/DDBJ databases">
        <title>Draft sequencing of Calidifontibacter sp. DB0510.</title>
        <authorList>
            <person name="Kim D.-U."/>
        </authorList>
    </citation>
    <scope>NUCLEOTIDE SEQUENCE</scope>
    <source>
        <strain evidence="9">DB0510</strain>
    </source>
</reference>
<evidence type="ECO:0000313" key="10">
    <source>
        <dbReference type="Proteomes" id="UP000744769"/>
    </source>
</evidence>
<dbReference type="GO" id="GO:0005886">
    <property type="term" value="C:plasma membrane"/>
    <property type="evidence" value="ECO:0007669"/>
    <property type="project" value="UniProtKB-SubCell"/>
</dbReference>
<feature type="transmembrane region" description="Helical" evidence="8">
    <location>
        <begin position="128"/>
        <end position="150"/>
    </location>
</feature>